<reference evidence="1" key="1">
    <citation type="journal article" date="2021" name="Proc. Natl. Acad. Sci. U.S.A.">
        <title>A Catalog of Tens of Thousands of Viruses from Human Metagenomes Reveals Hidden Associations with Chronic Diseases.</title>
        <authorList>
            <person name="Tisza M.J."/>
            <person name="Buck C.B."/>
        </authorList>
    </citation>
    <scope>NUCLEOTIDE SEQUENCE</scope>
    <source>
        <strain evidence="1">CtE0n6</strain>
    </source>
</reference>
<organism evidence="1">
    <name type="scientific">virus sp. ctE0n6</name>
    <dbReference type="NCBI Taxonomy" id="2827985"/>
    <lineage>
        <taxon>Viruses</taxon>
    </lineage>
</organism>
<name>A0A8S5RG15_9VIRU</name>
<dbReference type="EMBL" id="BK059101">
    <property type="protein sequence ID" value="DAE30005.1"/>
    <property type="molecule type" value="Genomic_DNA"/>
</dbReference>
<accession>A0A8S5RG15</accession>
<protein>
    <submittedName>
        <fullName evidence="1">Uncharacterized protein</fullName>
    </submittedName>
</protein>
<evidence type="ECO:0000313" key="1">
    <source>
        <dbReference type="EMBL" id="DAE30005.1"/>
    </source>
</evidence>
<sequence length="35" mass="4153">MLRCRKLLGRLYSISSFTTYALRVTYLLKQAFHSD</sequence>
<proteinExistence type="predicted"/>